<evidence type="ECO:0000256" key="9">
    <source>
        <dbReference type="ARBA" id="ARBA00061584"/>
    </source>
</evidence>
<feature type="chain" id="PRO_5042123022" description="Eukaryotic elongation factor 2 kinase" evidence="15">
    <location>
        <begin position="27"/>
        <end position="1598"/>
    </location>
</feature>
<feature type="compositionally biased region" description="Basic and acidic residues" evidence="13">
    <location>
        <begin position="1394"/>
        <end position="1408"/>
    </location>
</feature>
<feature type="signal peptide" evidence="15">
    <location>
        <begin position="1"/>
        <end position="26"/>
    </location>
</feature>
<dbReference type="Gene3D" id="3.30.200.20">
    <property type="entry name" value="Phosphorylase Kinase, domain 1"/>
    <property type="match status" value="2"/>
</dbReference>
<evidence type="ECO:0000256" key="15">
    <source>
        <dbReference type="SAM" id="SignalP"/>
    </source>
</evidence>
<dbReference type="Pfam" id="PF19725">
    <property type="entry name" value="RPC5_C"/>
    <property type="match status" value="1"/>
</dbReference>
<keyword evidence="8" id="KW-0112">Calmodulin-binding</keyword>
<evidence type="ECO:0000256" key="11">
    <source>
        <dbReference type="ARBA" id="ARBA00067847"/>
    </source>
</evidence>
<dbReference type="InterPro" id="IPR006886">
    <property type="entry name" value="RNA_pol_III_Rpc5"/>
</dbReference>
<dbReference type="FunFam" id="1.20.140.150:FF:000006">
    <property type="entry name" value="uncharacterized protein C16orf52 homolog"/>
    <property type="match status" value="1"/>
</dbReference>
<dbReference type="InterPro" id="IPR037663">
    <property type="entry name" value="Mosmo"/>
</dbReference>
<feature type="region of interest" description="Disordered" evidence="13">
    <location>
        <begin position="624"/>
        <end position="682"/>
    </location>
</feature>
<dbReference type="InterPro" id="IPR045576">
    <property type="entry name" value="RPC5_C"/>
</dbReference>
<feature type="compositionally biased region" description="Basic and acidic residues" evidence="13">
    <location>
        <begin position="1061"/>
        <end position="1072"/>
    </location>
</feature>
<dbReference type="PANTHER" id="PTHR12069:SF0">
    <property type="entry name" value="DNA-DIRECTED RNA POLYMERASE III SUBUNIT RPC5"/>
    <property type="match status" value="1"/>
</dbReference>
<feature type="compositionally biased region" description="Low complexity" evidence="13">
    <location>
        <begin position="582"/>
        <end position="596"/>
    </location>
</feature>
<dbReference type="SUPFAM" id="SSF81901">
    <property type="entry name" value="HCP-like"/>
    <property type="match status" value="1"/>
</dbReference>
<dbReference type="SMART" id="SM00811">
    <property type="entry name" value="Alpha_kinase"/>
    <property type="match status" value="1"/>
</dbReference>
<feature type="region of interest" description="Disordered" evidence="13">
    <location>
        <begin position="564"/>
        <end position="603"/>
    </location>
</feature>
<keyword evidence="6" id="KW-0106">Calcium</keyword>
<keyword evidence="5" id="KW-0418">Kinase</keyword>
<keyword evidence="3" id="KW-0808">Transferase</keyword>
<dbReference type="PROSITE" id="PS51158">
    <property type="entry name" value="ALPHA_KINASE"/>
    <property type="match status" value="1"/>
</dbReference>
<dbReference type="FunFam" id="3.20.200.10:FF:000002">
    <property type="entry name" value="Eukaryotic elongation factor 2 kinase"/>
    <property type="match status" value="1"/>
</dbReference>
<feature type="domain" description="Alpha-type protein kinase" evidence="16">
    <location>
        <begin position="320"/>
        <end position="530"/>
    </location>
</feature>
<dbReference type="Gene3D" id="3.20.200.10">
    <property type="entry name" value="MHCK/EF2 kinase"/>
    <property type="match status" value="1"/>
</dbReference>
<reference evidence="17" key="1">
    <citation type="journal article" date="2023" name="Science">
        <title>Genome structures resolve the early diversification of teleost fishes.</title>
        <authorList>
            <person name="Parey E."/>
            <person name="Louis A."/>
            <person name="Montfort J."/>
            <person name="Bouchez O."/>
            <person name="Roques C."/>
            <person name="Iampietro C."/>
            <person name="Lluch J."/>
            <person name="Castinel A."/>
            <person name="Donnadieu C."/>
            <person name="Desvignes T."/>
            <person name="Floi Bucao C."/>
            <person name="Jouanno E."/>
            <person name="Wen M."/>
            <person name="Mejri S."/>
            <person name="Dirks R."/>
            <person name="Jansen H."/>
            <person name="Henkel C."/>
            <person name="Chen W.J."/>
            <person name="Zahm M."/>
            <person name="Cabau C."/>
            <person name="Klopp C."/>
            <person name="Thompson A.W."/>
            <person name="Robinson-Rechavi M."/>
            <person name="Braasch I."/>
            <person name="Lecointre G."/>
            <person name="Bobe J."/>
            <person name="Postlethwait J.H."/>
            <person name="Berthelot C."/>
            <person name="Roest Crollius H."/>
            <person name="Guiguen Y."/>
        </authorList>
    </citation>
    <scope>NUCLEOTIDE SEQUENCE</scope>
    <source>
        <strain evidence="17">NC1722</strain>
    </source>
</reference>
<feature type="transmembrane region" description="Helical" evidence="14">
    <location>
        <begin position="69"/>
        <end position="89"/>
    </location>
</feature>
<dbReference type="FunFam" id="3.30.200.20:FF:000336">
    <property type="entry name" value="Eukaryotic elongation factor 2 kinase"/>
    <property type="match status" value="1"/>
</dbReference>
<keyword evidence="14" id="KW-1133">Transmembrane helix</keyword>
<dbReference type="Gene3D" id="1.25.40.10">
    <property type="entry name" value="Tetratricopeptide repeat domain"/>
    <property type="match status" value="1"/>
</dbReference>
<evidence type="ECO:0000256" key="8">
    <source>
        <dbReference type="ARBA" id="ARBA00022860"/>
    </source>
</evidence>
<evidence type="ECO:0000256" key="3">
    <source>
        <dbReference type="ARBA" id="ARBA00022679"/>
    </source>
</evidence>
<dbReference type="InterPro" id="IPR011990">
    <property type="entry name" value="TPR-like_helical_dom_sf"/>
</dbReference>
<evidence type="ECO:0000256" key="4">
    <source>
        <dbReference type="ARBA" id="ARBA00022741"/>
    </source>
</evidence>
<dbReference type="GO" id="GO:0004686">
    <property type="term" value="F:elongation factor-2 kinase activity"/>
    <property type="evidence" value="ECO:0007669"/>
    <property type="project" value="UniProtKB-EC"/>
</dbReference>
<dbReference type="GO" id="GO:0005524">
    <property type="term" value="F:ATP binding"/>
    <property type="evidence" value="ECO:0007669"/>
    <property type="project" value="UniProtKB-KW"/>
</dbReference>
<evidence type="ECO:0000256" key="12">
    <source>
        <dbReference type="ARBA" id="ARBA00078015"/>
    </source>
</evidence>
<keyword evidence="1" id="KW-0723">Serine/threonine-protein kinase</keyword>
<dbReference type="GO" id="GO:0005516">
    <property type="term" value="F:calmodulin binding"/>
    <property type="evidence" value="ECO:0007669"/>
    <property type="project" value="UniProtKB-KW"/>
</dbReference>
<keyword evidence="4" id="KW-0547">Nucleotide-binding</keyword>
<evidence type="ECO:0000256" key="7">
    <source>
        <dbReference type="ARBA" id="ARBA00022840"/>
    </source>
</evidence>
<evidence type="ECO:0000256" key="5">
    <source>
        <dbReference type="ARBA" id="ARBA00022777"/>
    </source>
</evidence>
<keyword evidence="14" id="KW-0472">Membrane</keyword>
<accession>A0AAD7T3V8</accession>
<dbReference type="InterPro" id="IPR011009">
    <property type="entry name" value="Kinase-like_dom_sf"/>
</dbReference>
<sequence length="1598" mass="180035">MDKLTIISGCLFLAADIFAIASIANPDWINTGESAGALTVGLVRQCQTIHGRDRTCIPPRLPPEWVTTLFFIIMGIVSLTVTCGLLVASHWRRDATKYARWIAFTGMILFCMAALIFPIGFYINEVGGQPYKLPNNTVVGSSYVLFVLSIFFTIVGLLFAGKSSPPPGEEELSKRFCDSGLPSVMMEDEMMFSMEEVGSARRGTGQKMGPFGDANSDDEDDYYICPITDDPVSPTKEICNYLKNLIHSKQLAAASPTQNSFQYKNTKETEPEQRAASFGALTERGRAVWKHAIEKAKAMPDPWAEFHLEDIETEPCIRYRYNAVTGEWAQDQVHIKMASQPFGRGAMRECYRTKKLSNFSHSSNWKSASNYVAKRYMEPVGRDVYFEDVRLQLEAKLWGEEYNRHRPPKQVDIMQMCVFEMPKRPGKPVFHLEHYIEGKYIKYNSNSGFVRDENIRLTPQAFSHFTFERSGHQLIVVDIQGVGDLYTDPQIHTEKGTDFGDGNLGMRGMALFFHSHLCNKICKSMGLTPFDISPEEKAQLNFTGKLLKSAKTVLRGCEEPCGSPRVRTISGGRLPPLLSRLSETSSTDEATSDQDSIPCSPMHYSSSVGKSPLGWGFANEAFVHGEKNNNNNNPEHRDPENGGDSGYLSEKRSEGDPAEHGEGGSSYSSRSQYESDEDSIRRMTEEKLSSFHTSHQNIHRPSCVAVEVERLNALVLEQKFGKSVLGKVHLAMVRYHEAGRFCEKDEEWDRDSAMYHLERAAMCGELEAIVALGQCYMQLPHHILPENTMKDTEENRKKGFQYLLQAAKAGDRPCMILVARAFDTGFNLSPDRKQDWQEAVRWYNCALNMTDSDEGGEYDGMQDEPRYLLLAREAELYQEGEFGLDTDFQRADHRNITQVWTSEASSSEQFTPNLLNMASGEDDDPIIQEIDVYLAKSLADKLYLFQYPVRPASMTYDDVTHLSAKIKPKQQKVELEMAIDTMSPNYCRSKGEQIALNVDGAASEDSNTYSMQMMDKQTFSSIQATTNTSRYAAAVFRKGELHLTPLHGILQMRPSFSYLDKADSKHREREAANEGGDSSQDEAEDDVKQITVRFSRPESEQARQRRIQSYEFLQKKQAEEAWVHLHYHSKKDGRSEHERQYLFCQSMGVSENTELVKTPSEYLAMLMPPVPEEKIVKPVGPSNVLSMAQLRTLPLGDQVRTLMKNVKVMPFANLMGLLTSGTDSTSVLRCVQQVAMLVQGNWVVKSDVLYPKTSYSAFSGVPAEVLCRGRDYVMWKFTQERSLLRKEVAAVIKLPPEDVKDFLEQMSVPRVNRGWEFLLPSDTEFVRKHPDVAQRQYMLWLGIQAKLEKVFNLSKEDMMAKRQDSQTEAMQVSGDQRLKAARSLAKDNQASLQKELDQRRPVHVKEEPLSDADEPMDTSLSNGALNGYPGGGAGSPADPLNGLGSLGPTQELVDFVGATFRKHFVLTLSEVKRLFNLHLASLPPGHCLFGGISDRLLQDTILLSHCRQILVPFPAQSSAAADEQKVFAVWETGETFDKHRQVLFDIFVKNYRVRRNIIQARLSQELGDAVTKADVDRLLKECCMSYGGMWYLKGTVQS</sequence>
<comment type="similarity">
    <text evidence="9">Belongs to the protein kinase superfamily. Alpha-type protein kinase family.</text>
</comment>
<dbReference type="EC" id="2.7.11.20" evidence="10"/>
<evidence type="ECO:0000256" key="10">
    <source>
        <dbReference type="ARBA" id="ARBA00066872"/>
    </source>
</evidence>
<evidence type="ECO:0000256" key="6">
    <source>
        <dbReference type="ARBA" id="ARBA00022837"/>
    </source>
</evidence>
<dbReference type="Pfam" id="PF02816">
    <property type="entry name" value="Alpha_kinase"/>
    <property type="match status" value="1"/>
</dbReference>
<feature type="transmembrane region" description="Helical" evidence="14">
    <location>
        <begin position="101"/>
        <end position="123"/>
    </location>
</feature>
<dbReference type="InterPro" id="IPR047588">
    <property type="entry name" value="eEF2K_a_kinase_dom"/>
</dbReference>
<feature type="compositionally biased region" description="Basic and acidic residues" evidence="13">
    <location>
        <begin position="649"/>
        <end position="662"/>
    </location>
</feature>
<evidence type="ECO:0000313" key="17">
    <source>
        <dbReference type="EMBL" id="KAJ8413710.1"/>
    </source>
</evidence>
<evidence type="ECO:0000313" key="18">
    <source>
        <dbReference type="Proteomes" id="UP001221898"/>
    </source>
</evidence>
<keyword evidence="18" id="KW-1185">Reference proteome</keyword>
<dbReference type="Proteomes" id="UP001221898">
    <property type="component" value="Unassembled WGS sequence"/>
</dbReference>
<feature type="transmembrane region" description="Helical" evidence="14">
    <location>
        <begin position="143"/>
        <end position="160"/>
    </location>
</feature>
<dbReference type="SUPFAM" id="SSF56112">
    <property type="entry name" value="Protein kinase-like (PK-like)"/>
    <property type="match status" value="1"/>
</dbReference>
<keyword evidence="14" id="KW-0812">Transmembrane</keyword>
<dbReference type="FunFam" id="3.30.200.20:FF:000230">
    <property type="entry name" value="Eukaryotic elongation factor 2 kinase"/>
    <property type="match status" value="1"/>
</dbReference>
<dbReference type="GO" id="GO:0042797">
    <property type="term" value="P:tRNA transcription by RNA polymerase III"/>
    <property type="evidence" value="ECO:0007669"/>
    <property type="project" value="TreeGrafter"/>
</dbReference>
<dbReference type="EMBL" id="JAINUG010000015">
    <property type="protein sequence ID" value="KAJ8413710.1"/>
    <property type="molecule type" value="Genomic_DNA"/>
</dbReference>
<dbReference type="InterPro" id="IPR004166">
    <property type="entry name" value="a-kinase_dom"/>
</dbReference>
<protein>
    <recommendedName>
        <fullName evidence="11">Eukaryotic elongation factor 2 kinase</fullName>
        <ecNumber evidence="10">2.7.11.20</ecNumber>
    </recommendedName>
    <alternativeName>
        <fullName evidence="12">Calcium/calmodulin-dependent eukaryotic elongation factor 2 kinase</fullName>
    </alternativeName>
</protein>
<keyword evidence="15" id="KW-0732">Signal</keyword>
<evidence type="ECO:0000256" key="13">
    <source>
        <dbReference type="SAM" id="MobiDB-lite"/>
    </source>
</evidence>
<evidence type="ECO:0000256" key="2">
    <source>
        <dbReference type="ARBA" id="ARBA00022553"/>
    </source>
</evidence>
<evidence type="ECO:0000256" key="14">
    <source>
        <dbReference type="SAM" id="Phobius"/>
    </source>
</evidence>
<organism evidence="17 18">
    <name type="scientific">Aldrovandia affinis</name>
    <dbReference type="NCBI Taxonomy" id="143900"/>
    <lineage>
        <taxon>Eukaryota</taxon>
        <taxon>Metazoa</taxon>
        <taxon>Chordata</taxon>
        <taxon>Craniata</taxon>
        <taxon>Vertebrata</taxon>
        <taxon>Euteleostomi</taxon>
        <taxon>Actinopterygii</taxon>
        <taxon>Neopterygii</taxon>
        <taxon>Teleostei</taxon>
        <taxon>Notacanthiformes</taxon>
        <taxon>Halosauridae</taxon>
        <taxon>Aldrovandia</taxon>
    </lineage>
</organism>
<dbReference type="Pfam" id="PF18800">
    <property type="entry name" value="Atthog"/>
    <property type="match status" value="1"/>
</dbReference>
<evidence type="ECO:0000259" key="16">
    <source>
        <dbReference type="PROSITE" id="PS51158"/>
    </source>
</evidence>
<dbReference type="Pfam" id="PF04801">
    <property type="entry name" value="RPC5"/>
    <property type="match status" value="1"/>
</dbReference>
<proteinExistence type="inferred from homology"/>
<dbReference type="PANTHER" id="PTHR12069">
    <property type="entry name" value="DNA-DIRECTED RNA POLYMERASES III 80 KDA POLYPEPTIDE RNA POLYMERASE III SUBUNIT 5"/>
    <property type="match status" value="1"/>
</dbReference>
<feature type="region of interest" description="Disordered" evidence="13">
    <location>
        <begin position="1362"/>
        <end position="1443"/>
    </location>
</feature>
<evidence type="ECO:0000256" key="1">
    <source>
        <dbReference type="ARBA" id="ARBA00022527"/>
    </source>
</evidence>
<comment type="caution">
    <text evidence="17">The sequence shown here is derived from an EMBL/GenBank/DDBJ whole genome shotgun (WGS) entry which is preliminary data.</text>
</comment>
<dbReference type="CDD" id="cd16967">
    <property type="entry name" value="Alpha_kinase_eEF2K"/>
    <property type="match status" value="1"/>
</dbReference>
<gene>
    <name evidence="17" type="ORF">AAFF_G00082170</name>
</gene>
<keyword evidence="2" id="KW-0597">Phosphoprotein</keyword>
<feature type="region of interest" description="Disordered" evidence="13">
    <location>
        <begin position="1061"/>
        <end position="1086"/>
    </location>
</feature>
<dbReference type="GO" id="GO:0005666">
    <property type="term" value="C:RNA polymerase III complex"/>
    <property type="evidence" value="ECO:0007669"/>
    <property type="project" value="TreeGrafter"/>
</dbReference>
<dbReference type="Gene3D" id="1.20.140.150">
    <property type="match status" value="1"/>
</dbReference>
<keyword evidence="7" id="KW-0067">ATP-binding</keyword>
<name>A0AAD7T3V8_9TELE</name>